<reference evidence="1 2" key="2">
    <citation type="journal article" date="2022" name="Mol. Ecol. Resour.">
        <title>The genomes of chicory, endive, great burdock and yacon provide insights into Asteraceae paleo-polyploidization history and plant inulin production.</title>
        <authorList>
            <person name="Fan W."/>
            <person name="Wang S."/>
            <person name="Wang H."/>
            <person name="Wang A."/>
            <person name="Jiang F."/>
            <person name="Liu H."/>
            <person name="Zhao H."/>
            <person name="Xu D."/>
            <person name="Zhang Y."/>
        </authorList>
    </citation>
    <scope>NUCLEOTIDE SEQUENCE [LARGE SCALE GENOMIC DNA]</scope>
    <source>
        <strain evidence="2">cv. Yunnan</strain>
        <tissue evidence="1">Leaves</tissue>
    </source>
</reference>
<keyword evidence="2" id="KW-1185">Reference proteome</keyword>
<dbReference type="EMBL" id="CM042020">
    <property type="protein sequence ID" value="KAI3820916.1"/>
    <property type="molecule type" value="Genomic_DNA"/>
</dbReference>
<gene>
    <name evidence="1" type="ORF">L1987_08470</name>
</gene>
<reference evidence="2" key="1">
    <citation type="journal article" date="2022" name="Mol. Ecol. Resour.">
        <title>The genomes of chicory, endive, great burdock and yacon provide insights into Asteraceae palaeo-polyploidization history and plant inulin production.</title>
        <authorList>
            <person name="Fan W."/>
            <person name="Wang S."/>
            <person name="Wang H."/>
            <person name="Wang A."/>
            <person name="Jiang F."/>
            <person name="Liu H."/>
            <person name="Zhao H."/>
            <person name="Xu D."/>
            <person name="Zhang Y."/>
        </authorList>
    </citation>
    <scope>NUCLEOTIDE SEQUENCE [LARGE SCALE GENOMIC DNA]</scope>
    <source>
        <strain evidence="2">cv. Yunnan</strain>
    </source>
</reference>
<dbReference type="Proteomes" id="UP001056120">
    <property type="component" value="Linkage Group LG03"/>
</dbReference>
<accession>A0ACB9JMG6</accession>
<sequence>MSHLLLYSFPGAGHIIPLLDLIHLLLRRGLIITVMITAADISLLNPLLSSHPSSLHKLVYNEPEITPSPHHPLIAKLPQVVRDYKTGDQDLESFRKGMLANLTSWGIVYNTFEKLEGVYIDYIKKYMGHPRVWAVGPLLPEKDGPVAVTGRGGSSVVPPGHLLRWLDQKPDESVVYICFGSQESGSTSGSSSIPGGFEDRVGNRGFVVKGWVPQLAILRHRAVGSFVTHCGWNSTLEGITAGVMMFTWPMIADQFANAALLVDQLGVGKRVCEGGPERVPDSVELARLLDESLNGDRPERVKIKELNQAAAKAVEQGTSTRDLDAVIKLLSEI</sequence>
<protein>
    <submittedName>
        <fullName evidence="1">Uncharacterized protein</fullName>
    </submittedName>
</protein>
<evidence type="ECO:0000313" key="1">
    <source>
        <dbReference type="EMBL" id="KAI3820916.1"/>
    </source>
</evidence>
<name>A0ACB9JMG6_9ASTR</name>
<proteinExistence type="predicted"/>
<organism evidence="1 2">
    <name type="scientific">Smallanthus sonchifolius</name>
    <dbReference type="NCBI Taxonomy" id="185202"/>
    <lineage>
        <taxon>Eukaryota</taxon>
        <taxon>Viridiplantae</taxon>
        <taxon>Streptophyta</taxon>
        <taxon>Embryophyta</taxon>
        <taxon>Tracheophyta</taxon>
        <taxon>Spermatophyta</taxon>
        <taxon>Magnoliopsida</taxon>
        <taxon>eudicotyledons</taxon>
        <taxon>Gunneridae</taxon>
        <taxon>Pentapetalae</taxon>
        <taxon>asterids</taxon>
        <taxon>campanulids</taxon>
        <taxon>Asterales</taxon>
        <taxon>Asteraceae</taxon>
        <taxon>Asteroideae</taxon>
        <taxon>Heliantheae alliance</taxon>
        <taxon>Millerieae</taxon>
        <taxon>Smallanthus</taxon>
    </lineage>
</organism>
<evidence type="ECO:0000313" key="2">
    <source>
        <dbReference type="Proteomes" id="UP001056120"/>
    </source>
</evidence>
<comment type="caution">
    <text evidence="1">The sequence shown here is derived from an EMBL/GenBank/DDBJ whole genome shotgun (WGS) entry which is preliminary data.</text>
</comment>